<gene>
    <name evidence="2" type="ORF">SAMN05421781_1480</name>
</gene>
<dbReference type="SUPFAM" id="SSF53448">
    <property type="entry name" value="Nucleotide-diphospho-sugar transferases"/>
    <property type="match status" value="1"/>
</dbReference>
<dbReference type="Pfam" id="PF00535">
    <property type="entry name" value="Glycos_transf_2"/>
    <property type="match status" value="1"/>
</dbReference>
<dbReference type="EMBL" id="FNNC01000002">
    <property type="protein sequence ID" value="SDW45094.1"/>
    <property type="molecule type" value="Genomic_DNA"/>
</dbReference>
<keyword evidence="3" id="KW-1185">Reference proteome</keyword>
<dbReference type="OrthoDB" id="9785185at2"/>
<dbReference type="PANTHER" id="PTHR43685">
    <property type="entry name" value="GLYCOSYLTRANSFERASE"/>
    <property type="match status" value="1"/>
</dbReference>
<dbReference type="RefSeq" id="WP_091613118.1">
    <property type="nucleotide sequence ID" value="NZ_FNNC01000002.1"/>
</dbReference>
<dbReference type="PANTHER" id="PTHR43685:SF2">
    <property type="entry name" value="GLYCOSYLTRANSFERASE 2-LIKE DOMAIN-CONTAINING PROTEIN"/>
    <property type="match status" value="1"/>
</dbReference>
<feature type="domain" description="Glycosyltransferase 2-like" evidence="1">
    <location>
        <begin position="8"/>
        <end position="162"/>
    </location>
</feature>
<organism evidence="2 3">
    <name type="scientific">Marinococcus luteus</name>
    <dbReference type="NCBI Taxonomy" id="1122204"/>
    <lineage>
        <taxon>Bacteria</taxon>
        <taxon>Bacillati</taxon>
        <taxon>Bacillota</taxon>
        <taxon>Bacilli</taxon>
        <taxon>Bacillales</taxon>
        <taxon>Bacillaceae</taxon>
        <taxon>Marinococcus</taxon>
    </lineage>
</organism>
<proteinExistence type="predicted"/>
<dbReference type="InterPro" id="IPR050834">
    <property type="entry name" value="Glycosyltransf_2"/>
</dbReference>
<dbReference type="AlphaFoldDB" id="A0A1H2TP61"/>
<keyword evidence="2" id="KW-0808">Transferase</keyword>
<reference evidence="2 3" key="1">
    <citation type="submission" date="2016-10" db="EMBL/GenBank/DDBJ databases">
        <authorList>
            <person name="de Groot N.N."/>
        </authorList>
    </citation>
    <scope>NUCLEOTIDE SEQUENCE [LARGE SCALE GENOMIC DNA]</scope>
    <source>
        <strain evidence="2 3">DSM 23126</strain>
    </source>
</reference>
<name>A0A1H2TP61_9BACI</name>
<protein>
    <submittedName>
        <fullName evidence="2">Glycosyl transferase family 2</fullName>
    </submittedName>
</protein>
<accession>A0A1H2TP61</accession>
<dbReference type="Gene3D" id="3.90.550.10">
    <property type="entry name" value="Spore Coat Polysaccharide Biosynthesis Protein SpsA, Chain A"/>
    <property type="match status" value="1"/>
</dbReference>
<dbReference type="Proteomes" id="UP000199488">
    <property type="component" value="Unassembled WGS sequence"/>
</dbReference>
<dbReference type="STRING" id="1122204.SAMN05421781_1480"/>
<sequence length="332" mass="38607">MSFPELISVVIPTRNRRTLLQQAVESARTQTYTNIEIIVIDEASEDDTATYLKNIDEPRLKVITHTTPQGGNIARNKGLEASSGAYVAFLDDDDVWADTKLEKQQEAFKRDSAVGIVTCSSLVVYQDLQIERYMNRGNNYLYSNEEAFTKMLTENFIGGASFPLIKRECLMEVNGFRPEVVSAQETDLYLRILANGYKVYAVEDVLILYRVHSMNRISDSFEPKVKGLEQLFEYKKDYFLTHLPVHEAKKIEQTHIVEVSKIYTRNRKYKTFFQYFNEEKQKLTSAKKIQVWRNAFVHTPPVQLFKQTVQKGKTKKLNKEWKQYMNENFKSS</sequence>
<dbReference type="GO" id="GO:0016740">
    <property type="term" value="F:transferase activity"/>
    <property type="evidence" value="ECO:0007669"/>
    <property type="project" value="UniProtKB-KW"/>
</dbReference>
<evidence type="ECO:0000259" key="1">
    <source>
        <dbReference type="Pfam" id="PF00535"/>
    </source>
</evidence>
<dbReference type="CDD" id="cd00761">
    <property type="entry name" value="Glyco_tranf_GTA_type"/>
    <property type="match status" value="1"/>
</dbReference>
<dbReference type="InterPro" id="IPR029044">
    <property type="entry name" value="Nucleotide-diphossugar_trans"/>
</dbReference>
<dbReference type="InterPro" id="IPR001173">
    <property type="entry name" value="Glyco_trans_2-like"/>
</dbReference>
<evidence type="ECO:0000313" key="3">
    <source>
        <dbReference type="Proteomes" id="UP000199488"/>
    </source>
</evidence>
<evidence type="ECO:0000313" key="2">
    <source>
        <dbReference type="EMBL" id="SDW45094.1"/>
    </source>
</evidence>